<proteinExistence type="predicted"/>
<dbReference type="AlphaFoldDB" id="A0A381PBT9"/>
<dbReference type="SUPFAM" id="SSF46626">
    <property type="entry name" value="Cytochrome c"/>
    <property type="match status" value="1"/>
</dbReference>
<dbReference type="EMBL" id="UINC01000934">
    <property type="protein sequence ID" value="SUZ64436.1"/>
    <property type="molecule type" value="Genomic_DNA"/>
</dbReference>
<accession>A0A381PBT9</accession>
<organism evidence="1">
    <name type="scientific">marine metagenome</name>
    <dbReference type="NCBI Taxonomy" id="408172"/>
    <lineage>
        <taxon>unclassified sequences</taxon>
        <taxon>metagenomes</taxon>
        <taxon>ecological metagenomes</taxon>
    </lineage>
</organism>
<dbReference type="GO" id="GO:0020037">
    <property type="term" value="F:heme binding"/>
    <property type="evidence" value="ECO:0007669"/>
    <property type="project" value="InterPro"/>
</dbReference>
<dbReference type="InterPro" id="IPR008977">
    <property type="entry name" value="PHM/PNGase_F_dom_sf"/>
</dbReference>
<dbReference type="InterPro" id="IPR036909">
    <property type="entry name" value="Cyt_c-like_dom_sf"/>
</dbReference>
<name>A0A381PBT9_9ZZZZ</name>
<gene>
    <name evidence="1" type="ORF">METZ01_LOCUS17290</name>
</gene>
<reference evidence="1" key="1">
    <citation type="submission" date="2018-05" db="EMBL/GenBank/DDBJ databases">
        <authorList>
            <person name="Lanie J.A."/>
            <person name="Ng W.-L."/>
            <person name="Kazmierczak K.M."/>
            <person name="Andrzejewski T.M."/>
            <person name="Davidsen T.M."/>
            <person name="Wayne K.J."/>
            <person name="Tettelin H."/>
            <person name="Glass J.I."/>
            <person name="Rusch D."/>
            <person name="Podicherti R."/>
            <person name="Tsui H.-C.T."/>
            <person name="Winkler M.E."/>
        </authorList>
    </citation>
    <scope>NUCLEOTIDE SEQUENCE</scope>
</reference>
<sequence length="451" mass="51445">MATRFVRLSDHILFSGSLVLAFLALLALPGQTLSAQEAGADEDVTYTRDIAPIIQQNCQICHRPASVAPMSFMEYRDVRRYARRIKDQVARRLMPPYHYDAGNGIQDLKNDWRLSEEEIGAIVTWVDNGTPEGDLADMPEAMVWRDEQMWQQEERLGPPDHVIKTFPFDVPAEGGDMWWRPVVPTEMTSERWIRAMEVRPSFPAGRQVVHHANPKLLRLKDDGDYQPLGNLSEYAMGKIGEIVPEDAARLIKPGDKIEWDTHYYPMGFEVPGDQIELGIWFYPEGYEPEFTQNLRLYPLQGDIFLEPGGTSMTQGFYRWDHPVRIDSFQPHGHVHLHGMSIKAIYPDGKQEVLSMVSDFDARWHHSYIFDDDKSPLLPAGTVLVMTGWYENTADNPLTDSEMFYARGSRTVDEMSHAWIAVSHLDDEGYERIKAEREAKSKVTSEDGAGSN</sequence>
<dbReference type="SUPFAM" id="SSF49742">
    <property type="entry name" value="PHM/PNGase F"/>
    <property type="match status" value="2"/>
</dbReference>
<evidence type="ECO:0000313" key="1">
    <source>
        <dbReference type="EMBL" id="SUZ64436.1"/>
    </source>
</evidence>
<dbReference type="GO" id="GO:0009055">
    <property type="term" value="F:electron transfer activity"/>
    <property type="evidence" value="ECO:0007669"/>
    <property type="project" value="InterPro"/>
</dbReference>
<dbReference type="GO" id="GO:0003824">
    <property type="term" value="F:catalytic activity"/>
    <property type="evidence" value="ECO:0007669"/>
    <property type="project" value="InterPro"/>
</dbReference>
<protein>
    <recommendedName>
        <fullName evidence="2">Cytochrome c domain-containing protein</fullName>
    </recommendedName>
</protein>
<evidence type="ECO:0008006" key="2">
    <source>
        <dbReference type="Google" id="ProtNLM"/>
    </source>
</evidence>